<dbReference type="EMBL" id="PDCK01000044">
    <property type="protein sequence ID" value="PRQ24946.1"/>
    <property type="molecule type" value="Genomic_DNA"/>
</dbReference>
<comment type="caution">
    <text evidence="2">The sequence shown here is derived from an EMBL/GenBank/DDBJ whole genome shotgun (WGS) entry which is preliminary data.</text>
</comment>
<proteinExistence type="predicted"/>
<organism evidence="2 3">
    <name type="scientific">Rosa chinensis</name>
    <name type="common">China rose</name>
    <dbReference type="NCBI Taxonomy" id="74649"/>
    <lineage>
        <taxon>Eukaryota</taxon>
        <taxon>Viridiplantae</taxon>
        <taxon>Streptophyta</taxon>
        <taxon>Embryophyta</taxon>
        <taxon>Tracheophyta</taxon>
        <taxon>Spermatophyta</taxon>
        <taxon>Magnoliopsida</taxon>
        <taxon>eudicotyledons</taxon>
        <taxon>Gunneridae</taxon>
        <taxon>Pentapetalae</taxon>
        <taxon>rosids</taxon>
        <taxon>fabids</taxon>
        <taxon>Rosales</taxon>
        <taxon>Rosaceae</taxon>
        <taxon>Rosoideae</taxon>
        <taxon>Rosoideae incertae sedis</taxon>
        <taxon>Rosa</taxon>
    </lineage>
</organism>
<keyword evidence="3" id="KW-1185">Reference proteome</keyword>
<evidence type="ECO:0000313" key="3">
    <source>
        <dbReference type="Proteomes" id="UP000238479"/>
    </source>
</evidence>
<evidence type="ECO:0000256" key="1">
    <source>
        <dbReference type="SAM" id="MobiDB-lite"/>
    </source>
</evidence>
<evidence type="ECO:0000313" key="2">
    <source>
        <dbReference type="EMBL" id="PRQ24946.1"/>
    </source>
</evidence>
<feature type="region of interest" description="Disordered" evidence="1">
    <location>
        <begin position="29"/>
        <end position="66"/>
    </location>
</feature>
<accession>A0A2P6PSQ7</accession>
<dbReference type="AlphaFoldDB" id="A0A2P6PSQ7"/>
<name>A0A2P6PSQ7_ROSCH</name>
<reference evidence="2 3" key="1">
    <citation type="journal article" date="2018" name="Nat. Genet.">
        <title>The Rosa genome provides new insights in the design of modern roses.</title>
        <authorList>
            <person name="Bendahmane M."/>
        </authorList>
    </citation>
    <scope>NUCLEOTIDE SEQUENCE [LARGE SCALE GENOMIC DNA]</scope>
    <source>
        <strain evidence="3">cv. Old Blush</strain>
    </source>
</reference>
<dbReference type="Gramene" id="PRQ24946">
    <property type="protein sequence ID" value="PRQ24946"/>
    <property type="gene ID" value="RchiOBHm_Chr6g0278061"/>
</dbReference>
<sequence>MEYQNASSTRSNIFTKRYNALERREACKGGKEISKRAAQSQSTAKGTAAFQRAHSSHNSRRNDVPHFGNQLVTCLYLLYFFLRMKSQLSQDYHQVPAKSLKSVMPPLIPIKDEREKQESINCYII</sequence>
<dbReference type="STRING" id="74649.A0A2P6PSQ7"/>
<dbReference type="Proteomes" id="UP000238479">
    <property type="component" value="Chromosome 6"/>
</dbReference>
<gene>
    <name evidence="2" type="ORF">RchiOBHm_Chr6g0278061</name>
</gene>
<protein>
    <submittedName>
        <fullName evidence="2">Putative microtubule-associated protein RP/EB</fullName>
    </submittedName>
</protein>